<dbReference type="Proteomes" id="UP000193920">
    <property type="component" value="Unassembled WGS sequence"/>
</dbReference>
<accession>A0A1Y2C6K6</accession>
<organism evidence="1 2">
    <name type="scientific">Neocallimastix californiae</name>
    <dbReference type="NCBI Taxonomy" id="1754190"/>
    <lineage>
        <taxon>Eukaryota</taxon>
        <taxon>Fungi</taxon>
        <taxon>Fungi incertae sedis</taxon>
        <taxon>Chytridiomycota</taxon>
        <taxon>Chytridiomycota incertae sedis</taxon>
        <taxon>Neocallimastigomycetes</taxon>
        <taxon>Neocallimastigales</taxon>
        <taxon>Neocallimastigaceae</taxon>
        <taxon>Neocallimastix</taxon>
    </lineage>
</organism>
<gene>
    <name evidence="1" type="ORF">LY90DRAFT_509939</name>
</gene>
<comment type="caution">
    <text evidence="1">The sequence shown here is derived from an EMBL/GenBank/DDBJ whole genome shotgun (WGS) entry which is preliminary data.</text>
</comment>
<reference evidence="1 2" key="1">
    <citation type="submission" date="2016-08" db="EMBL/GenBank/DDBJ databases">
        <title>A Parts List for Fungal Cellulosomes Revealed by Comparative Genomics.</title>
        <authorList>
            <consortium name="DOE Joint Genome Institute"/>
            <person name="Haitjema C.H."/>
            <person name="Gilmore S.P."/>
            <person name="Henske J.K."/>
            <person name="Solomon K.V."/>
            <person name="De Groot R."/>
            <person name="Kuo A."/>
            <person name="Mondo S.J."/>
            <person name="Salamov A.A."/>
            <person name="Labutti K."/>
            <person name="Zhao Z."/>
            <person name="Chiniquy J."/>
            <person name="Barry K."/>
            <person name="Brewer H.M."/>
            <person name="Purvine S.O."/>
            <person name="Wright A.T."/>
            <person name="Boxma B."/>
            <person name="Van Alen T."/>
            <person name="Hackstein J.H."/>
            <person name="Baker S.E."/>
            <person name="Grigoriev I.V."/>
            <person name="O'Malley M.A."/>
        </authorList>
    </citation>
    <scope>NUCLEOTIDE SEQUENCE [LARGE SCALE GENOMIC DNA]</scope>
    <source>
        <strain evidence="1 2">G1</strain>
    </source>
</reference>
<name>A0A1Y2C6K6_9FUNG</name>
<sequence length="117" mass="13894">MTAYYFVYKVVLSIETNLDVSDIVSFLDTDWVERENGYNKKIKSNKVLNILQFITSTIKYRKSYILHKDVPIDVTKYKDKSQFEIDFSRNINHERSDTINIVHDIMLLLDSSFSFRL</sequence>
<keyword evidence="2" id="KW-1185">Reference proteome</keyword>
<dbReference type="AlphaFoldDB" id="A0A1Y2C6K6"/>
<evidence type="ECO:0000313" key="1">
    <source>
        <dbReference type="EMBL" id="ORY42670.1"/>
    </source>
</evidence>
<dbReference type="EMBL" id="MCOG01000119">
    <property type="protein sequence ID" value="ORY42670.1"/>
    <property type="molecule type" value="Genomic_DNA"/>
</dbReference>
<evidence type="ECO:0000313" key="2">
    <source>
        <dbReference type="Proteomes" id="UP000193920"/>
    </source>
</evidence>
<proteinExistence type="predicted"/>
<protein>
    <submittedName>
        <fullName evidence="1">Uncharacterized protein</fullName>
    </submittedName>
</protein>